<name>A0AA97PPD0_PYRO3</name>
<sequence>MLAAQCIKRMKAGLRLEICEIGRPDVLRGQINEKIIDTHIPADLQYACLYWVYHLQQSGGSLGDEVRLFLNVHLLHWLEILALLRKVLNYASYGCRSLIRLRMAAATCWTWLSSPLPSISFKLVRSASSATRNILNCPSVRDFFMQWIVLHLKVSKNDPIDAHANKKACDPSFLWCFCSNFRRKVATRKLVNLGRMEAKALSNQRKLFQCYTVFARPFTLGKECLLALWHNRRRQALPHRTEPELSLCDIKLFLHCRHRQFVEVFIRALYDTG</sequence>
<organism evidence="1">
    <name type="scientific">Pyricularia oryzae (strain Y34)</name>
    <name type="common">Rice blast fungus</name>
    <name type="synonym">Magnaporthe oryzae</name>
    <dbReference type="NCBI Taxonomy" id="1143189"/>
    <lineage>
        <taxon>Eukaryota</taxon>
        <taxon>Fungi</taxon>
        <taxon>Dikarya</taxon>
        <taxon>Ascomycota</taxon>
        <taxon>Pezizomycotina</taxon>
        <taxon>Sordariomycetes</taxon>
        <taxon>Sordariomycetidae</taxon>
        <taxon>Magnaporthales</taxon>
        <taxon>Pyriculariaceae</taxon>
        <taxon>Pyricularia</taxon>
    </lineage>
</organism>
<accession>A0AA97PPD0</accession>
<reference evidence="1" key="1">
    <citation type="journal article" date="2012" name="PLoS Genet.">
        <title>Comparative analysis of the genomes of two field isolates of the rice blast fungus Magnaporthe oryzae.</title>
        <authorList>
            <person name="Xue M."/>
            <person name="Yang J."/>
            <person name="Li Z."/>
            <person name="Hu S."/>
            <person name="Yao N."/>
            <person name="Dean R.A."/>
            <person name="Zhao W."/>
            <person name="Shen M."/>
            <person name="Zhang H."/>
            <person name="Li C."/>
            <person name="Liu L."/>
            <person name="Cao L."/>
            <person name="Xu X."/>
            <person name="Xing Y."/>
            <person name="Hsiang T."/>
            <person name="Zhang Z."/>
            <person name="Xu J.R."/>
            <person name="Peng Y.L."/>
        </authorList>
    </citation>
    <scope>NUCLEOTIDE SEQUENCE</scope>
    <source>
        <strain evidence="1">Y34</strain>
    </source>
</reference>
<protein>
    <submittedName>
        <fullName evidence="1">Uncharacterized protein</fullName>
    </submittedName>
</protein>
<dbReference type="EMBL" id="JH793509">
    <property type="protein sequence ID" value="ELQ41813.1"/>
    <property type="molecule type" value="Genomic_DNA"/>
</dbReference>
<gene>
    <name evidence="1" type="ORF">OOU_Y34scaffold00252g8</name>
</gene>
<dbReference type="Proteomes" id="UP000011086">
    <property type="component" value="Unassembled WGS sequence"/>
</dbReference>
<dbReference type="AlphaFoldDB" id="A0AA97PPD0"/>
<proteinExistence type="predicted"/>
<evidence type="ECO:0000313" key="1">
    <source>
        <dbReference type="EMBL" id="ELQ41813.1"/>
    </source>
</evidence>